<sequence>MEIVLCNTHGSTCMLKTGVKEGPNKGKSFYLCGERQQGSPCDFTKVAGIPASHCLLHEDSMVELQTLIHSQQQQGYRLYYRCVLGKNAGQRWCGNVPWTAPEAEKRNPLSDRQLHPSSLPPERNPFKAPGKTDQTSEWRRLQDGGRLEGKGKNEKGGEKERLHKSVGKESEHGRGMGKEEEERGMSSPSESWRDKQLPAGMKIKKRVSGEENKESSETSPEEKEKTAKETKDKNKNSNKDSQREAEKSKNSSPKPQDTEDPHKASKGRHGYSPREPPTNSFKESGKHAGKKPSTERKKSNPSDPNGTTSKDAQAPKSTEKTKTPIPQSDKPAQRLSTPTTEQDKEAEKRTASSSQQNQDKSHRGNQFGEWRCDEDDDDDVQFVSVQPGTQTTTPVPVPLVQKALTSFPGFQPASQVKGQREDPRALHSQLTAQLKQKKATLSVVNMSALPDKGERLKSQIKDLEETLESLCLTTSTEPEPRGDEGNAKPKPTPSQYNPFSCPGGTVLLPIAPAPLQYQASTSSMGLQLSQGYTQMYGVNPQSQAFYGGRMTDNRLLAVKNATSEAIDHLHSSLESCPDPDAEVTDPKGIKVPLLAHQRRALAWLLWRETQKPCGGILADDMGLGKTLTMIALILAQKKKQKEEEEKDTILEGWISKNDSSLVVSQGTLIICPASLVHHWKKEIERHVKSSRLSIYLYHGPNRQKNAKVLAEHDVVVTTYSLVSKEIPVQKEDAEKPSKDTKDVPSALPPLLRVAWARIVLDEAHNIKNPKVQTSLAVCKLRAKARWAVTGTPIQNNLLDMYALLKFLRCAPFDEFKLWKTQVDNGSKRGGERLNILTRTLLLRRTKDQMDSTGKPLVNLPDRTCEVHRLKLSEEEQSVYDVVFAQSRSTLQNYLKRHEGDNGKKGDNSNPFDKGKGVAREFGVSQADSVSSSQQTQGPTSTVHILSLLLRLRQSCCHPSLLKKTLDPSELQGDGISLSLEEQLNALCLSSEPSGPDHKATVSLNGSRFASDLFKDTHESTKIAAILTELKAIGQQSEAQKSVIVSQWTSMLHIVAVHLRGMGLSFAVIDGTVNPKRRMDLVEEFNTNPKGPRVMLVSLCAGGVGINLIGGNHLFLMDMHWNPALEDQACDRIYRVGQHRDVTIHRFVCEGTVEDKISILQEKKKDLAQKVLSGTGASFTKLSLADLRVIFGV</sequence>
<evidence type="ECO:0000256" key="4">
    <source>
        <dbReference type="ARBA" id="ARBA00022771"/>
    </source>
</evidence>
<dbReference type="PROSITE" id="PS51999">
    <property type="entry name" value="ZF_GRF"/>
    <property type="match status" value="1"/>
</dbReference>
<keyword evidence="3" id="KW-0547">Nucleotide-binding</keyword>
<feature type="compositionally biased region" description="Polar residues" evidence="9">
    <location>
        <begin position="301"/>
        <end position="311"/>
    </location>
</feature>
<dbReference type="STRING" id="8030.ENSSSAP00000080271"/>
<dbReference type="GeneID" id="106586609"/>
<evidence type="ECO:0000256" key="8">
    <source>
        <dbReference type="PROSITE-ProRule" id="PRU01343"/>
    </source>
</evidence>
<dbReference type="Pfam" id="PF00271">
    <property type="entry name" value="Helicase_C"/>
    <property type="match status" value="1"/>
</dbReference>
<comment type="subcellular location">
    <subcellularLocation>
        <location evidence="1">Nucleus</location>
    </subcellularLocation>
</comment>
<dbReference type="PANTHER" id="PTHR45626">
    <property type="entry name" value="TRANSCRIPTION TERMINATION FACTOR 2-RELATED"/>
    <property type="match status" value="1"/>
</dbReference>
<protein>
    <submittedName>
        <fullName evidence="14">Transcription termination factor 2 isoform X1</fullName>
    </submittedName>
</protein>
<dbReference type="InterPro" id="IPR001650">
    <property type="entry name" value="Helicase_C-like"/>
</dbReference>
<dbReference type="InterPro" id="IPR000330">
    <property type="entry name" value="SNF2_N"/>
</dbReference>
<keyword evidence="2" id="KW-0479">Metal-binding</keyword>
<dbReference type="PANTHER" id="PTHR45626:SF50">
    <property type="entry name" value="TRANSCRIPTION TERMINATION FACTOR 2"/>
    <property type="match status" value="1"/>
</dbReference>
<dbReference type="PaxDb" id="8030-ENSSSAP00000080271"/>
<keyword evidence="7" id="KW-0067">ATP-binding</keyword>
<evidence type="ECO:0000256" key="6">
    <source>
        <dbReference type="ARBA" id="ARBA00022833"/>
    </source>
</evidence>
<organism evidence="13 14">
    <name type="scientific">Salmo salar</name>
    <name type="common">Atlantic salmon</name>
    <dbReference type="NCBI Taxonomy" id="8030"/>
    <lineage>
        <taxon>Eukaryota</taxon>
        <taxon>Metazoa</taxon>
        <taxon>Chordata</taxon>
        <taxon>Craniata</taxon>
        <taxon>Vertebrata</taxon>
        <taxon>Euteleostomi</taxon>
        <taxon>Actinopterygii</taxon>
        <taxon>Neopterygii</taxon>
        <taxon>Teleostei</taxon>
        <taxon>Protacanthopterygii</taxon>
        <taxon>Salmoniformes</taxon>
        <taxon>Salmonidae</taxon>
        <taxon>Salmoninae</taxon>
        <taxon>Salmo</taxon>
    </lineage>
</organism>
<evidence type="ECO:0000256" key="7">
    <source>
        <dbReference type="ARBA" id="ARBA00022840"/>
    </source>
</evidence>
<name>A0A1S3PPJ6_SALSA</name>
<gene>
    <name evidence="14" type="primary">ttf2</name>
</gene>
<dbReference type="InterPro" id="IPR050628">
    <property type="entry name" value="SNF2_RAD54_helicase_TF"/>
</dbReference>
<feature type="domain" description="Helicase C-terminal" evidence="11">
    <location>
        <begin position="1021"/>
        <end position="1187"/>
    </location>
</feature>
<evidence type="ECO:0000259" key="11">
    <source>
        <dbReference type="PROSITE" id="PS51194"/>
    </source>
</evidence>
<dbReference type="GO" id="GO:0016787">
    <property type="term" value="F:hydrolase activity"/>
    <property type="evidence" value="ECO:0007669"/>
    <property type="project" value="UniProtKB-KW"/>
</dbReference>
<dbReference type="SMART" id="SM00487">
    <property type="entry name" value="DEXDc"/>
    <property type="match status" value="1"/>
</dbReference>
<keyword evidence="6" id="KW-0862">Zinc</keyword>
<dbReference type="Gene3D" id="3.40.50.300">
    <property type="entry name" value="P-loop containing nucleotide triphosphate hydrolases"/>
    <property type="match status" value="1"/>
</dbReference>
<evidence type="ECO:0000256" key="1">
    <source>
        <dbReference type="ARBA" id="ARBA00004123"/>
    </source>
</evidence>
<evidence type="ECO:0000259" key="12">
    <source>
        <dbReference type="PROSITE" id="PS51999"/>
    </source>
</evidence>
<evidence type="ECO:0000256" key="9">
    <source>
        <dbReference type="SAM" id="MobiDB-lite"/>
    </source>
</evidence>
<dbReference type="Pfam" id="PF00176">
    <property type="entry name" value="SNF2-rel_dom"/>
    <property type="match status" value="1"/>
</dbReference>
<keyword evidence="13" id="KW-1185">Reference proteome</keyword>
<dbReference type="PROSITE" id="PS51192">
    <property type="entry name" value="HELICASE_ATP_BIND_1"/>
    <property type="match status" value="1"/>
</dbReference>
<feature type="compositionally biased region" description="Basic and acidic residues" evidence="9">
    <location>
        <begin position="207"/>
        <end position="249"/>
    </location>
</feature>
<dbReference type="GO" id="GO:0006281">
    <property type="term" value="P:DNA repair"/>
    <property type="evidence" value="ECO:0007669"/>
    <property type="project" value="TreeGrafter"/>
</dbReference>
<dbReference type="GO" id="GO:0004386">
    <property type="term" value="F:helicase activity"/>
    <property type="evidence" value="ECO:0007669"/>
    <property type="project" value="UniProtKB-KW"/>
</dbReference>
<dbReference type="Gene3D" id="3.40.50.10810">
    <property type="entry name" value="Tandem AAA-ATPase domain"/>
    <property type="match status" value="1"/>
</dbReference>
<feature type="domain" description="GRF-type" evidence="12">
    <location>
        <begin position="6"/>
        <end position="50"/>
    </location>
</feature>
<dbReference type="GO" id="GO:0008270">
    <property type="term" value="F:zinc ion binding"/>
    <property type="evidence" value="ECO:0007669"/>
    <property type="project" value="UniProtKB-KW"/>
</dbReference>
<proteinExistence type="predicted"/>
<dbReference type="InterPro" id="IPR049730">
    <property type="entry name" value="SNF2/RAD54-like_C"/>
</dbReference>
<dbReference type="CDD" id="cd18072">
    <property type="entry name" value="DEXHc_TTF2"/>
    <property type="match status" value="1"/>
</dbReference>
<dbReference type="KEGG" id="sasa:106586609"/>
<dbReference type="InterPro" id="IPR038718">
    <property type="entry name" value="SNF2-like_sf"/>
</dbReference>
<dbReference type="GO" id="GO:0005524">
    <property type="term" value="F:ATP binding"/>
    <property type="evidence" value="ECO:0007669"/>
    <property type="project" value="UniProtKB-KW"/>
</dbReference>
<dbReference type="AlphaFoldDB" id="A0A1S3PPJ6"/>
<feature type="region of interest" description="Disordered" evidence="9">
    <location>
        <begin position="101"/>
        <end position="396"/>
    </location>
</feature>
<feature type="compositionally biased region" description="Basic and acidic residues" evidence="9">
    <location>
        <begin position="341"/>
        <end position="350"/>
    </location>
</feature>
<keyword evidence="5" id="KW-0378">Hydrolase</keyword>
<dbReference type="InterPro" id="IPR002464">
    <property type="entry name" value="DNA/RNA_helicase_DEAH_CS"/>
</dbReference>
<dbReference type="InterPro" id="IPR027417">
    <property type="entry name" value="P-loop_NTPase"/>
</dbReference>
<feature type="compositionally biased region" description="Low complexity" evidence="9">
    <location>
        <begin position="385"/>
        <end position="396"/>
    </location>
</feature>
<keyword evidence="4 8" id="KW-0863">Zinc-finger</keyword>
<evidence type="ECO:0000259" key="10">
    <source>
        <dbReference type="PROSITE" id="PS51192"/>
    </source>
</evidence>
<dbReference type="GO" id="GO:0008094">
    <property type="term" value="F:ATP-dependent activity, acting on DNA"/>
    <property type="evidence" value="ECO:0007669"/>
    <property type="project" value="UniProtKB-ARBA"/>
</dbReference>
<feature type="compositionally biased region" description="Basic and acidic residues" evidence="9">
    <location>
        <begin position="478"/>
        <end position="487"/>
    </location>
</feature>
<dbReference type="InterPro" id="IPR010666">
    <property type="entry name" value="Znf_GRF"/>
</dbReference>
<feature type="region of interest" description="Disordered" evidence="9">
    <location>
        <begin position="471"/>
        <end position="499"/>
    </location>
</feature>
<dbReference type="GO" id="GO:0005737">
    <property type="term" value="C:cytoplasm"/>
    <property type="evidence" value="ECO:0007669"/>
    <property type="project" value="UniProtKB-ARBA"/>
</dbReference>
<feature type="region of interest" description="Disordered" evidence="9">
    <location>
        <begin position="896"/>
        <end position="916"/>
    </location>
</feature>
<dbReference type="Proteomes" id="UP001652741">
    <property type="component" value="Chromosome ssa25"/>
</dbReference>
<dbReference type="CDD" id="cd18793">
    <property type="entry name" value="SF2_C_SNF"/>
    <property type="match status" value="1"/>
</dbReference>
<feature type="compositionally biased region" description="Basic and acidic residues" evidence="9">
    <location>
        <begin position="102"/>
        <end position="114"/>
    </location>
</feature>
<reference evidence="14" key="1">
    <citation type="submission" date="2025-08" db="UniProtKB">
        <authorList>
            <consortium name="RefSeq"/>
        </authorList>
    </citation>
    <scope>IDENTIFICATION</scope>
</reference>
<dbReference type="SMART" id="SM00490">
    <property type="entry name" value="HELICc"/>
    <property type="match status" value="1"/>
</dbReference>
<dbReference type="Pfam" id="PF06839">
    <property type="entry name" value="Zn_ribbon_GRF"/>
    <property type="match status" value="1"/>
</dbReference>
<dbReference type="GO" id="GO:0003677">
    <property type="term" value="F:DNA binding"/>
    <property type="evidence" value="ECO:0007669"/>
    <property type="project" value="UniProtKB-KW"/>
</dbReference>
<dbReference type="PROSITE" id="PS51194">
    <property type="entry name" value="HELICASE_CTER"/>
    <property type="match status" value="1"/>
</dbReference>
<evidence type="ECO:0000256" key="2">
    <source>
        <dbReference type="ARBA" id="ARBA00022723"/>
    </source>
</evidence>
<accession>A0A1S3PPJ6</accession>
<dbReference type="GO" id="GO:0006353">
    <property type="term" value="P:DNA-templated transcription termination"/>
    <property type="evidence" value="ECO:0007669"/>
    <property type="project" value="UniProtKB-KW"/>
</dbReference>
<dbReference type="GO" id="GO:0005634">
    <property type="term" value="C:nucleus"/>
    <property type="evidence" value="ECO:0007669"/>
    <property type="project" value="UniProtKB-SubCell"/>
</dbReference>
<dbReference type="SUPFAM" id="SSF52540">
    <property type="entry name" value="P-loop containing nucleoside triphosphate hydrolases"/>
    <property type="match status" value="2"/>
</dbReference>
<feature type="compositionally biased region" description="Basic and acidic residues" evidence="9">
    <location>
        <begin position="134"/>
        <end position="184"/>
    </location>
</feature>
<evidence type="ECO:0000256" key="5">
    <source>
        <dbReference type="ARBA" id="ARBA00022801"/>
    </source>
</evidence>
<evidence type="ECO:0000256" key="3">
    <source>
        <dbReference type="ARBA" id="ARBA00022741"/>
    </source>
</evidence>
<evidence type="ECO:0000313" key="14">
    <source>
        <dbReference type="RefSeq" id="XP_014029551.2"/>
    </source>
</evidence>
<dbReference type="RefSeq" id="XP_014029551.2">
    <property type="nucleotide sequence ID" value="XM_014174076.2"/>
</dbReference>
<dbReference type="InterPro" id="IPR014001">
    <property type="entry name" value="Helicase_ATP-bd"/>
</dbReference>
<dbReference type="CTD" id="8458"/>
<evidence type="ECO:0000313" key="13">
    <source>
        <dbReference type="Proteomes" id="UP001652741"/>
    </source>
</evidence>
<feature type="domain" description="Helicase ATP-binding" evidence="10">
    <location>
        <begin position="606"/>
        <end position="810"/>
    </location>
</feature>
<dbReference type="Bgee" id="ENSSSAG00000067077">
    <property type="expression patterns" value="Expressed in ovary and 22 other cell types or tissues"/>
</dbReference>
<dbReference type="PROSITE" id="PS00690">
    <property type="entry name" value="DEAH_ATP_HELICASE"/>
    <property type="match status" value="1"/>
</dbReference>